<proteinExistence type="predicted"/>
<dbReference type="InterPro" id="IPR020845">
    <property type="entry name" value="AMP-binding_CS"/>
</dbReference>
<keyword evidence="2" id="KW-0276">Fatty acid metabolism</keyword>
<dbReference type="PROSITE" id="PS00455">
    <property type="entry name" value="AMP_BINDING"/>
    <property type="match status" value="1"/>
</dbReference>
<dbReference type="AlphaFoldDB" id="A0A813M9Y4"/>
<dbReference type="InterPro" id="IPR000873">
    <property type="entry name" value="AMP-dep_synth/lig_dom"/>
</dbReference>
<keyword evidence="1" id="KW-0436">Ligase</keyword>
<dbReference type="GO" id="GO:0016020">
    <property type="term" value="C:membrane"/>
    <property type="evidence" value="ECO:0007669"/>
    <property type="project" value="TreeGrafter"/>
</dbReference>
<sequence>MEPFFYNQNYPFFLNQNVQVYWPSACCYNQQMFNCTSYFHQPEYFEFDYLIGQNIYNSASLTGTRSVKSLINYDNFDYKQQTRKLYSGNGSSLISNLNKTNSIISYDDEKIRTIYDVFRKSKNTSESKNFLGWKPEERQPFKWINYSDSHKQVKQIGSALIKMGLRKGGFVGIFAKNRPEWVLTDLACASYSFISVPLYETFGPEAVPFILKQTEMNIVFCEDSIKAALLLNSKSTTLKIIVVFESKIDNEIKELAKKSNVLLMNFDYLKNVGKMNLVEVNPPKPDDIYTICYTSGTTGLPKGVVLTHANMVSTLTAASLLFKKGVELVDGEEVYLSYLPLAHMMERIAQAYMISISGSIGFFKGDITELPVYLQEIKPTFFLTVPRLLNKFKAQIEFMSKTLPADKQMMFKKAFMLKKQEIEKGLFNFNSPLDAAFSQIKNLFGGSVKLMVVGSAPISSEVFDFFKVVLGCHLIEGYGATETCGAASAQVPGDSTIGHVGSPLVNCRIKLADVPEMGLVAERDNKGEILVKGSNIFKGYYKDPKKTKEVLDKDGWYHTGDIGVINQNGCLKIVDRIKNIFKLQQGEYIAPEKIESAYLACDFIAQIYVHGNSLKSNLVAVVVLNDAALIAWAKNKGLEYNIKDLSRNPILKTDILATMENVANLKGLKGFEKVKDIFIHSEPFSIQNGLLTPTFKPKRTELMKYFEKEINHMYQNLD</sequence>
<keyword evidence="6" id="KW-1185">Reference proteome</keyword>
<evidence type="ECO:0000313" key="6">
    <source>
        <dbReference type="Proteomes" id="UP000663879"/>
    </source>
</evidence>
<dbReference type="OrthoDB" id="1700726at2759"/>
<evidence type="ECO:0000256" key="2">
    <source>
        <dbReference type="ARBA" id="ARBA00022832"/>
    </source>
</evidence>
<dbReference type="Proteomes" id="UP000663879">
    <property type="component" value="Unassembled WGS sequence"/>
</dbReference>
<dbReference type="Pfam" id="PF00501">
    <property type="entry name" value="AMP-binding"/>
    <property type="match status" value="1"/>
</dbReference>
<dbReference type="Gene3D" id="3.40.50.12780">
    <property type="entry name" value="N-terminal domain of ligase-like"/>
    <property type="match status" value="1"/>
</dbReference>
<dbReference type="EC" id="6.2.1.3" evidence="3"/>
<evidence type="ECO:0000313" key="5">
    <source>
        <dbReference type="EMBL" id="CAF0704324.1"/>
    </source>
</evidence>
<dbReference type="GO" id="GO:0004467">
    <property type="term" value="F:long-chain fatty acid-CoA ligase activity"/>
    <property type="evidence" value="ECO:0007669"/>
    <property type="project" value="UniProtKB-EC"/>
</dbReference>
<reference evidence="5" key="1">
    <citation type="submission" date="2021-02" db="EMBL/GenBank/DDBJ databases">
        <authorList>
            <person name="Nowell W R."/>
        </authorList>
    </citation>
    <scope>NUCLEOTIDE SEQUENCE</scope>
    <source>
        <strain evidence="5">Ploen Becks lab</strain>
    </source>
</reference>
<dbReference type="GO" id="GO:0005783">
    <property type="term" value="C:endoplasmic reticulum"/>
    <property type="evidence" value="ECO:0007669"/>
    <property type="project" value="TreeGrafter"/>
</dbReference>
<feature type="domain" description="AMP-dependent synthetase/ligase" evidence="4">
    <location>
        <begin position="140"/>
        <end position="541"/>
    </location>
</feature>
<name>A0A813M9Y4_9BILA</name>
<evidence type="ECO:0000259" key="4">
    <source>
        <dbReference type="Pfam" id="PF00501"/>
    </source>
</evidence>
<keyword evidence="2" id="KW-0443">Lipid metabolism</keyword>
<evidence type="ECO:0000256" key="3">
    <source>
        <dbReference type="ARBA" id="ARBA00026121"/>
    </source>
</evidence>
<organism evidence="5 6">
    <name type="scientific">Brachionus calyciflorus</name>
    <dbReference type="NCBI Taxonomy" id="104777"/>
    <lineage>
        <taxon>Eukaryota</taxon>
        <taxon>Metazoa</taxon>
        <taxon>Spiralia</taxon>
        <taxon>Gnathifera</taxon>
        <taxon>Rotifera</taxon>
        <taxon>Eurotatoria</taxon>
        <taxon>Monogononta</taxon>
        <taxon>Pseudotrocha</taxon>
        <taxon>Ploima</taxon>
        <taxon>Brachionidae</taxon>
        <taxon>Brachionus</taxon>
    </lineage>
</organism>
<gene>
    <name evidence="5" type="ORF">OXX778_LOCUS137</name>
</gene>
<protein>
    <recommendedName>
        <fullName evidence="3">long-chain-fatty-acid--CoA ligase</fullName>
        <ecNumber evidence="3">6.2.1.3</ecNumber>
    </recommendedName>
</protein>
<dbReference type="PANTHER" id="PTHR43272">
    <property type="entry name" value="LONG-CHAIN-FATTY-ACID--COA LIGASE"/>
    <property type="match status" value="1"/>
</dbReference>
<dbReference type="EMBL" id="CAJNOC010000006">
    <property type="protein sequence ID" value="CAF0704324.1"/>
    <property type="molecule type" value="Genomic_DNA"/>
</dbReference>
<dbReference type="PANTHER" id="PTHR43272:SF107">
    <property type="entry name" value="LONG-CHAIN-FATTY-ACID--COA LIGASE 5"/>
    <property type="match status" value="1"/>
</dbReference>
<accession>A0A813M9Y4</accession>
<evidence type="ECO:0000256" key="1">
    <source>
        <dbReference type="ARBA" id="ARBA00022598"/>
    </source>
</evidence>
<dbReference type="SUPFAM" id="SSF56801">
    <property type="entry name" value="Acetyl-CoA synthetase-like"/>
    <property type="match status" value="1"/>
</dbReference>
<dbReference type="InterPro" id="IPR042099">
    <property type="entry name" value="ANL_N_sf"/>
</dbReference>
<comment type="caution">
    <text evidence="5">The sequence shown here is derived from an EMBL/GenBank/DDBJ whole genome shotgun (WGS) entry which is preliminary data.</text>
</comment>